<organism evidence="2 3">
    <name type="scientific">Maribacter chungangensis</name>
    <dbReference type="NCBI Taxonomy" id="1069117"/>
    <lineage>
        <taxon>Bacteria</taxon>
        <taxon>Pseudomonadati</taxon>
        <taxon>Bacteroidota</taxon>
        <taxon>Flavobacteriia</taxon>
        <taxon>Flavobacteriales</taxon>
        <taxon>Flavobacteriaceae</taxon>
        <taxon>Maribacter</taxon>
    </lineage>
</organism>
<feature type="transmembrane region" description="Helical" evidence="1">
    <location>
        <begin position="80"/>
        <end position="98"/>
    </location>
</feature>
<dbReference type="Proteomes" id="UP001597012">
    <property type="component" value="Unassembled WGS sequence"/>
</dbReference>
<accession>A0ABW3B5X0</accession>
<keyword evidence="1" id="KW-0472">Membrane</keyword>
<gene>
    <name evidence="2" type="ORF">ACFQZJ_13390</name>
</gene>
<evidence type="ECO:0000256" key="1">
    <source>
        <dbReference type="SAM" id="Phobius"/>
    </source>
</evidence>
<evidence type="ECO:0000313" key="3">
    <source>
        <dbReference type="Proteomes" id="UP001597012"/>
    </source>
</evidence>
<name>A0ABW3B5X0_9FLAO</name>
<sequence length="130" mass="14702">MEIKTWIFKNIHLLISLSIVVPTAIIYGSPSVLPEHLDIQVNSIDLSNMLRAIMCLYLGISFVWIFGIWKTDYWKIATQLNVLFMLTLATGRALSMIIDGFPTGGYIFGIIAELVLGLFSIYQLKKYAIQ</sequence>
<feature type="transmembrane region" description="Helical" evidence="1">
    <location>
        <begin position="104"/>
        <end position="124"/>
    </location>
</feature>
<dbReference type="RefSeq" id="WP_379935205.1">
    <property type="nucleotide sequence ID" value="NZ_JBHTHY010000011.1"/>
</dbReference>
<proteinExistence type="predicted"/>
<dbReference type="EMBL" id="JBHTHY010000011">
    <property type="protein sequence ID" value="MFD0798460.1"/>
    <property type="molecule type" value="Genomic_DNA"/>
</dbReference>
<reference evidence="3" key="1">
    <citation type="journal article" date="2019" name="Int. J. Syst. Evol. Microbiol.">
        <title>The Global Catalogue of Microorganisms (GCM) 10K type strain sequencing project: providing services to taxonomists for standard genome sequencing and annotation.</title>
        <authorList>
            <consortium name="The Broad Institute Genomics Platform"/>
            <consortium name="The Broad Institute Genome Sequencing Center for Infectious Disease"/>
            <person name="Wu L."/>
            <person name="Ma J."/>
        </authorList>
    </citation>
    <scope>NUCLEOTIDE SEQUENCE [LARGE SCALE GENOMIC DNA]</scope>
    <source>
        <strain evidence="3">CCUG 61948</strain>
    </source>
</reference>
<comment type="caution">
    <text evidence="2">The sequence shown here is derived from an EMBL/GenBank/DDBJ whole genome shotgun (WGS) entry which is preliminary data.</text>
</comment>
<feature type="transmembrane region" description="Helical" evidence="1">
    <location>
        <begin position="49"/>
        <end position="68"/>
    </location>
</feature>
<keyword evidence="3" id="KW-1185">Reference proteome</keyword>
<evidence type="ECO:0000313" key="2">
    <source>
        <dbReference type="EMBL" id="MFD0798460.1"/>
    </source>
</evidence>
<feature type="transmembrane region" description="Helical" evidence="1">
    <location>
        <begin position="12"/>
        <end position="29"/>
    </location>
</feature>
<keyword evidence="1" id="KW-1133">Transmembrane helix</keyword>
<dbReference type="Pfam" id="PF14248">
    <property type="entry name" value="DUF4345"/>
    <property type="match status" value="1"/>
</dbReference>
<keyword evidence="1" id="KW-0812">Transmembrane</keyword>
<dbReference type="InterPro" id="IPR025597">
    <property type="entry name" value="DUF4345"/>
</dbReference>
<protein>
    <submittedName>
        <fullName evidence="2">DUF4345 domain-containing protein</fullName>
    </submittedName>
</protein>